<dbReference type="EC" id="2.7.13.3" evidence="3"/>
<dbReference type="Gene3D" id="3.30.565.10">
    <property type="entry name" value="Histidine kinase-like ATPase, C-terminal domain"/>
    <property type="match status" value="1"/>
</dbReference>
<dbReference type="EMBL" id="NVWI01000001">
    <property type="protein sequence ID" value="PCJ43804.1"/>
    <property type="molecule type" value="Genomic_DNA"/>
</dbReference>
<dbReference type="Pfam" id="PF02518">
    <property type="entry name" value="HATPase_c"/>
    <property type="match status" value="1"/>
</dbReference>
<dbReference type="SMART" id="SM00304">
    <property type="entry name" value="HAMP"/>
    <property type="match status" value="1"/>
</dbReference>
<comment type="caution">
    <text evidence="17">The sequence shown here is derived from an EMBL/GenBank/DDBJ whole genome shotgun (WGS) entry which is preliminary data.</text>
</comment>
<evidence type="ECO:0000259" key="15">
    <source>
        <dbReference type="PROSITE" id="PS50109"/>
    </source>
</evidence>
<evidence type="ECO:0000313" key="18">
    <source>
        <dbReference type="EMBL" id="PCJ43804.1"/>
    </source>
</evidence>
<keyword evidence="6" id="KW-0808">Transferase</keyword>
<evidence type="ECO:0000256" key="2">
    <source>
        <dbReference type="ARBA" id="ARBA00004651"/>
    </source>
</evidence>
<name>A0A2A5CDA4_9GAMM</name>
<reference evidence="17" key="2">
    <citation type="journal article" date="2018" name="ISME J.">
        <title>A dynamic microbial community with high functional redundancy inhabits the cold, oxic subseafloor aquifer.</title>
        <authorList>
            <person name="Tully B.J."/>
            <person name="Wheat C.G."/>
            <person name="Glazer B.T."/>
            <person name="Huber J.A."/>
        </authorList>
    </citation>
    <scope>NUCLEOTIDE SEQUENCE</scope>
    <source>
        <strain evidence="17">NORP41</strain>
    </source>
</reference>
<evidence type="ECO:0000313" key="19">
    <source>
        <dbReference type="Proteomes" id="UP000228987"/>
    </source>
</evidence>
<dbReference type="PROSITE" id="PS50885">
    <property type="entry name" value="HAMP"/>
    <property type="match status" value="1"/>
</dbReference>
<evidence type="ECO:0000256" key="1">
    <source>
        <dbReference type="ARBA" id="ARBA00000085"/>
    </source>
</evidence>
<keyword evidence="5" id="KW-0597">Phosphoprotein</keyword>
<dbReference type="SUPFAM" id="SSF47384">
    <property type="entry name" value="Homodimeric domain of signal transducing histidine kinase"/>
    <property type="match status" value="1"/>
</dbReference>
<dbReference type="SMART" id="SM00388">
    <property type="entry name" value="HisKA"/>
    <property type="match status" value="1"/>
</dbReference>
<evidence type="ECO:0000256" key="11">
    <source>
        <dbReference type="ARBA" id="ARBA00022989"/>
    </source>
</evidence>
<sequence>MKLTIKYKLLLAILSGHIIVYISMYSLGRAQFNDGFIDYISRIEEQQVPALIDGLESWYEARDRWDLLRDNVSLWNIIIRDSVARTAEPGQLLEIRQVTNFRLIESAVEDRNILTNNTSAIDAFRRPALLADDDWYFSSEYSPARPHLLLLDADHDIMFGDPEALPLANLYPLNFMGETVGYLAVTSRQELSERADQLFVESQINSFFLIGIVLVVISILVAIPAASYLVRPIRDLVNGTRALTAGDYNSRIKVRSSDELGLLSEDFNTLANTLDQNQTARRQWIADISHELRTPLAILRGELEAAQDGIRPLDPASLNSWHHEVVHLNTLVNDLHELSMSDNGALVYEKEKIDVKPLLEQTLELHQNLIAQNNIKVSTVISGSRRKNKKAINIFGDPKRLKQLFDNLLQNTCRYTDEGGELKITLKEYPDKVAIDWIDSEPGVSDEDLHKLFDRLYRVESSRNREKGGSGLGLAICKNIVEAHEGCITAEHSELGGLKLRIELPKRQKS</sequence>
<feature type="domain" description="HAMP" evidence="16">
    <location>
        <begin position="227"/>
        <end position="279"/>
    </location>
</feature>
<gene>
    <name evidence="18" type="ORF">COA71_02765</name>
    <name evidence="17" type="ORF">COA71_07355</name>
</gene>
<protein>
    <recommendedName>
        <fullName evidence="3">histidine kinase</fullName>
        <ecNumber evidence="3">2.7.13.3</ecNumber>
    </recommendedName>
</protein>
<evidence type="ECO:0000256" key="4">
    <source>
        <dbReference type="ARBA" id="ARBA00022475"/>
    </source>
</evidence>
<dbReference type="SUPFAM" id="SSF55874">
    <property type="entry name" value="ATPase domain of HSP90 chaperone/DNA topoisomerase II/histidine kinase"/>
    <property type="match status" value="1"/>
</dbReference>
<keyword evidence="7 14" id="KW-0812">Transmembrane</keyword>
<dbReference type="GO" id="GO:0005524">
    <property type="term" value="F:ATP binding"/>
    <property type="evidence" value="ECO:0007669"/>
    <property type="project" value="UniProtKB-KW"/>
</dbReference>
<comment type="subcellular location">
    <subcellularLocation>
        <location evidence="2">Cell membrane</location>
        <topology evidence="2">Multi-pass membrane protein</topology>
    </subcellularLocation>
</comment>
<keyword evidence="8" id="KW-0547">Nucleotide-binding</keyword>
<dbReference type="PANTHER" id="PTHR45528:SF1">
    <property type="entry name" value="SENSOR HISTIDINE KINASE CPXA"/>
    <property type="match status" value="1"/>
</dbReference>
<dbReference type="InterPro" id="IPR005467">
    <property type="entry name" value="His_kinase_dom"/>
</dbReference>
<dbReference type="InterPro" id="IPR003594">
    <property type="entry name" value="HATPase_dom"/>
</dbReference>
<evidence type="ECO:0000256" key="8">
    <source>
        <dbReference type="ARBA" id="ARBA00022741"/>
    </source>
</evidence>
<dbReference type="InterPro" id="IPR004358">
    <property type="entry name" value="Sig_transdc_His_kin-like_C"/>
</dbReference>
<reference evidence="19" key="1">
    <citation type="submission" date="2017-08" db="EMBL/GenBank/DDBJ databases">
        <title>A dynamic microbial community with high functional redundancy inhabits the cold, oxic subseafloor aquifer.</title>
        <authorList>
            <person name="Tully B.J."/>
            <person name="Wheat C.G."/>
            <person name="Glazer B.T."/>
            <person name="Huber J.A."/>
        </authorList>
    </citation>
    <scope>NUCLEOTIDE SEQUENCE [LARGE SCALE GENOMIC DNA]</scope>
</reference>
<feature type="domain" description="Histidine kinase" evidence="15">
    <location>
        <begin position="287"/>
        <end position="508"/>
    </location>
</feature>
<evidence type="ECO:0000313" key="17">
    <source>
        <dbReference type="EMBL" id="PCJ41819.1"/>
    </source>
</evidence>
<dbReference type="InterPro" id="IPR003661">
    <property type="entry name" value="HisK_dim/P_dom"/>
</dbReference>
<evidence type="ECO:0000256" key="9">
    <source>
        <dbReference type="ARBA" id="ARBA00022777"/>
    </source>
</evidence>
<dbReference type="InterPro" id="IPR050398">
    <property type="entry name" value="HssS/ArlS-like"/>
</dbReference>
<proteinExistence type="predicted"/>
<dbReference type="AlphaFoldDB" id="A0A2A5CDA4"/>
<dbReference type="InterPro" id="IPR036890">
    <property type="entry name" value="HATPase_C_sf"/>
</dbReference>
<dbReference type="PRINTS" id="PR00344">
    <property type="entry name" value="BCTRLSENSOR"/>
</dbReference>
<accession>A0A2A5CDA4</accession>
<dbReference type="Pfam" id="PF00672">
    <property type="entry name" value="HAMP"/>
    <property type="match status" value="1"/>
</dbReference>
<dbReference type="InterPro" id="IPR003660">
    <property type="entry name" value="HAMP_dom"/>
</dbReference>
<evidence type="ECO:0000256" key="7">
    <source>
        <dbReference type="ARBA" id="ARBA00022692"/>
    </source>
</evidence>
<dbReference type="Proteomes" id="UP000228987">
    <property type="component" value="Unassembled WGS sequence"/>
</dbReference>
<dbReference type="PANTHER" id="PTHR45528">
    <property type="entry name" value="SENSOR HISTIDINE KINASE CPXA"/>
    <property type="match status" value="1"/>
</dbReference>
<evidence type="ECO:0000256" key="3">
    <source>
        <dbReference type="ARBA" id="ARBA00012438"/>
    </source>
</evidence>
<evidence type="ECO:0000256" key="10">
    <source>
        <dbReference type="ARBA" id="ARBA00022840"/>
    </source>
</evidence>
<dbReference type="InterPro" id="IPR036097">
    <property type="entry name" value="HisK_dim/P_sf"/>
</dbReference>
<dbReference type="PROSITE" id="PS50109">
    <property type="entry name" value="HIS_KIN"/>
    <property type="match status" value="1"/>
</dbReference>
<feature type="transmembrane region" description="Helical" evidence="14">
    <location>
        <begin position="7"/>
        <end position="27"/>
    </location>
</feature>
<dbReference type="FunFam" id="3.30.565.10:FF:000006">
    <property type="entry name" value="Sensor histidine kinase WalK"/>
    <property type="match status" value="1"/>
</dbReference>
<dbReference type="CDD" id="cd00082">
    <property type="entry name" value="HisKA"/>
    <property type="match status" value="1"/>
</dbReference>
<evidence type="ECO:0000256" key="5">
    <source>
        <dbReference type="ARBA" id="ARBA00022553"/>
    </source>
</evidence>
<evidence type="ECO:0000256" key="12">
    <source>
        <dbReference type="ARBA" id="ARBA00023012"/>
    </source>
</evidence>
<keyword evidence="12" id="KW-0902">Two-component regulatory system</keyword>
<dbReference type="GO" id="GO:0000155">
    <property type="term" value="F:phosphorelay sensor kinase activity"/>
    <property type="evidence" value="ECO:0007669"/>
    <property type="project" value="InterPro"/>
</dbReference>
<keyword evidence="10" id="KW-0067">ATP-binding</keyword>
<evidence type="ECO:0000256" key="13">
    <source>
        <dbReference type="ARBA" id="ARBA00023136"/>
    </source>
</evidence>
<keyword evidence="11 14" id="KW-1133">Transmembrane helix</keyword>
<feature type="transmembrane region" description="Helical" evidence="14">
    <location>
        <begin position="207"/>
        <end position="230"/>
    </location>
</feature>
<dbReference type="Gene3D" id="6.10.340.10">
    <property type="match status" value="1"/>
</dbReference>
<dbReference type="CDD" id="cd06225">
    <property type="entry name" value="HAMP"/>
    <property type="match status" value="1"/>
</dbReference>
<keyword evidence="9 17" id="KW-0418">Kinase</keyword>
<dbReference type="EMBL" id="NVWI01000004">
    <property type="protein sequence ID" value="PCJ41819.1"/>
    <property type="molecule type" value="Genomic_DNA"/>
</dbReference>
<dbReference type="GO" id="GO:0005886">
    <property type="term" value="C:plasma membrane"/>
    <property type="evidence" value="ECO:0007669"/>
    <property type="project" value="UniProtKB-SubCell"/>
</dbReference>
<evidence type="ECO:0000259" key="16">
    <source>
        <dbReference type="PROSITE" id="PS50885"/>
    </source>
</evidence>
<evidence type="ECO:0000256" key="14">
    <source>
        <dbReference type="SAM" id="Phobius"/>
    </source>
</evidence>
<organism evidence="17 19">
    <name type="scientific">SAR86 cluster bacterium</name>
    <dbReference type="NCBI Taxonomy" id="2030880"/>
    <lineage>
        <taxon>Bacteria</taxon>
        <taxon>Pseudomonadati</taxon>
        <taxon>Pseudomonadota</taxon>
        <taxon>Gammaproteobacteria</taxon>
        <taxon>SAR86 cluster</taxon>
    </lineage>
</organism>
<comment type="catalytic activity">
    <reaction evidence="1">
        <text>ATP + protein L-histidine = ADP + protein N-phospho-L-histidine.</text>
        <dbReference type="EC" id="2.7.13.3"/>
    </reaction>
</comment>
<evidence type="ECO:0000256" key="6">
    <source>
        <dbReference type="ARBA" id="ARBA00022679"/>
    </source>
</evidence>
<dbReference type="Gene3D" id="1.10.287.130">
    <property type="match status" value="1"/>
</dbReference>
<dbReference type="Pfam" id="PF00512">
    <property type="entry name" value="HisKA"/>
    <property type="match status" value="1"/>
</dbReference>
<keyword evidence="13 14" id="KW-0472">Membrane</keyword>
<keyword evidence="4" id="KW-1003">Cell membrane</keyword>
<dbReference type="SMART" id="SM00387">
    <property type="entry name" value="HATPase_c"/>
    <property type="match status" value="1"/>
</dbReference>
<dbReference type="SUPFAM" id="SSF158472">
    <property type="entry name" value="HAMP domain-like"/>
    <property type="match status" value="1"/>
</dbReference>